<name>A0A0E9VQH1_ANGAN</name>
<reference evidence="1" key="1">
    <citation type="submission" date="2014-11" db="EMBL/GenBank/DDBJ databases">
        <authorList>
            <person name="Amaro Gonzalez C."/>
        </authorList>
    </citation>
    <scope>NUCLEOTIDE SEQUENCE</scope>
</reference>
<sequence length="15" mass="1658">MSRQSQSLSISSLFS</sequence>
<proteinExistence type="predicted"/>
<reference evidence="1" key="2">
    <citation type="journal article" date="2015" name="Fish Shellfish Immunol.">
        <title>Early steps in the European eel (Anguilla anguilla)-Vibrio vulnificus interaction in the gills: Role of the RtxA13 toxin.</title>
        <authorList>
            <person name="Callol A."/>
            <person name="Pajuelo D."/>
            <person name="Ebbesson L."/>
            <person name="Teles M."/>
            <person name="MacKenzie S."/>
            <person name="Amaro C."/>
        </authorList>
    </citation>
    <scope>NUCLEOTIDE SEQUENCE</scope>
</reference>
<accession>A0A0E9VQH1</accession>
<organism evidence="1">
    <name type="scientific">Anguilla anguilla</name>
    <name type="common">European freshwater eel</name>
    <name type="synonym">Muraena anguilla</name>
    <dbReference type="NCBI Taxonomy" id="7936"/>
    <lineage>
        <taxon>Eukaryota</taxon>
        <taxon>Metazoa</taxon>
        <taxon>Chordata</taxon>
        <taxon>Craniata</taxon>
        <taxon>Vertebrata</taxon>
        <taxon>Euteleostomi</taxon>
        <taxon>Actinopterygii</taxon>
        <taxon>Neopterygii</taxon>
        <taxon>Teleostei</taxon>
        <taxon>Anguilliformes</taxon>
        <taxon>Anguillidae</taxon>
        <taxon>Anguilla</taxon>
    </lineage>
</organism>
<evidence type="ECO:0000313" key="1">
    <source>
        <dbReference type="EMBL" id="JAH80317.1"/>
    </source>
</evidence>
<protein>
    <submittedName>
        <fullName evidence="1">Uncharacterized protein</fullName>
    </submittedName>
</protein>
<dbReference type="EMBL" id="GBXM01028260">
    <property type="protein sequence ID" value="JAH80317.1"/>
    <property type="molecule type" value="Transcribed_RNA"/>
</dbReference>